<dbReference type="AlphaFoldDB" id="A0A2N9G2I3"/>
<name>A0A2N9G2I3_FAGSY</name>
<dbReference type="EMBL" id="OIVN01001414">
    <property type="protein sequence ID" value="SPC93683.1"/>
    <property type="molecule type" value="Genomic_DNA"/>
</dbReference>
<evidence type="ECO:0000313" key="1">
    <source>
        <dbReference type="EMBL" id="SPC93683.1"/>
    </source>
</evidence>
<reference evidence="1" key="1">
    <citation type="submission" date="2018-02" db="EMBL/GenBank/DDBJ databases">
        <authorList>
            <person name="Cohen D.B."/>
            <person name="Kent A.D."/>
        </authorList>
    </citation>
    <scope>NUCLEOTIDE SEQUENCE</scope>
</reference>
<proteinExistence type="predicted"/>
<sequence>MKNLRKFNEALLGKWLWRFGMEKEAFWRKVIMAKYGIMEGGWMSNIPNGPHGDDVWCSEEPLKLAYPALYRIAYVKEAVVADCVHFRGDFVHWEADGESVDHLFLHCPYAKELWDMILALFGIHWVMPKRVLDLFHLLAREFGQSSAFCGLEGHSSLFDVVSLERAQCESL</sequence>
<accession>A0A2N9G2I3</accession>
<evidence type="ECO:0008006" key="2">
    <source>
        <dbReference type="Google" id="ProtNLM"/>
    </source>
</evidence>
<gene>
    <name evidence="1" type="ORF">FSB_LOCUS21565</name>
</gene>
<organism evidence="1">
    <name type="scientific">Fagus sylvatica</name>
    <name type="common">Beechnut</name>
    <dbReference type="NCBI Taxonomy" id="28930"/>
    <lineage>
        <taxon>Eukaryota</taxon>
        <taxon>Viridiplantae</taxon>
        <taxon>Streptophyta</taxon>
        <taxon>Embryophyta</taxon>
        <taxon>Tracheophyta</taxon>
        <taxon>Spermatophyta</taxon>
        <taxon>Magnoliopsida</taxon>
        <taxon>eudicotyledons</taxon>
        <taxon>Gunneridae</taxon>
        <taxon>Pentapetalae</taxon>
        <taxon>rosids</taxon>
        <taxon>fabids</taxon>
        <taxon>Fagales</taxon>
        <taxon>Fagaceae</taxon>
        <taxon>Fagus</taxon>
    </lineage>
</organism>
<protein>
    <recommendedName>
        <fullName evidence="2">Reverse transcriptase zinc-binding domain-containing protein</fullName>
    </recommendedName>
</protein>